<evidence type="ECO:0000313" key="8">
    <source>
        <dbReference type="EMBL" id="RPF27653.1"/>
    </source>
</evidence>
<evidence type="ECO:0000256" key="6">
    <source>
        <dbReference type="ARBA" id="ARBA00023136"/>
    </source>
</evidence>
<evidence type="ECO:0000313" key="9">
    <source>
        <dbReference type="Proteomes" id="UP000280726"/>
    </source>
</evidence>
<gene>
    <name evidence="8" type="ORF">EDD32_2142</name>
</gene>
<sequence>MEIGLLLVRVVVGALLVGHGAQKLFGSFGGYGVAGTGGWFESIGFRPGRAMAVVAGLSELVGGLLLVLGLLTPLASAAIVGTMVVAASTHAASGLWNTGGGYELPLVLAVVGATVALTGPGAYSLDAVLGLQLSPVVGLGAIALGVLAALVVVARARTAVRSVPAAA</sequence>
<dbReference type="PANTHER" id="PTHR33452:SF1">
    <property type="entry name" value="INNER MEMBRANE PROTEIN YPHA-RELATED"/>
    <property type="match status" value="1"/>
</dbReference>
<dbReference type="PANTHER" id="PTHR33452">
    <property type="entry name" value="OXIDOREDUCTASE CATD-RELATED"/>
    <property type="match status" value="1"/>
</dbReference>
<keyword evidence="6 7" id="KW-0472">Membrane</keyword>
<evidence type="ECO:0000256" key="4">
    <source>
        <dbReference type="ARBA" id="ARBA00022692"/>
    </source>
</evidence>
<protein>
    <submittedName>
        <fullName evidence="8">Putative oxidoreductase</fullName>
    </submittedName>
</protein>
<keyword evidence="4 7" id="KW-0812">Transmembrane</keyword>
<dbReference type="EMBL" id="RKRA01000001">
    <property type="protein sequence ID" value="RPF27653.1"/>
    <property type="molecule type" value="Genomic_DNA"/>
</dbReference>
<reference evidence="8 9" key="1">
    <citation type="submission" date="2018-11" db="EMBL/GenBank/DDBJ databases">
        <title>Sequencing the genomes of 1000 actinobacteria strains.</title>
        <authorList>
            <person name="Klenk H.-P."/>
        </authorList>
    </citation>
    <scope>NUCLEOTIDE SEQUENCE [LARGE SCALE GENOMIC DNA]</scope>
    <source>
        <strain evidence="8 9">DSM 14418</strain>
    </source>
</reference>
<comment type="subcellular location">
    <subcellularLocation>
        <location evidence="1">Cell membrane</location>
        <topology evidence="1">Multi-pass membrane protein</topology>
    </subcellularLocation>
</comment>
<organism evidence="8 9">
    <name type="scientific">Georgenia muralis</name>
    <dbReference type="NCBI Taxonomy" id="154117"/>
    <lineage>
        <taxon>Bacteria</taxon>
        <taxon>Bacillati</taxon>
        <taxon>Actinomycetota</taxon>
        <taxon>Actinomycetes</taxon>
        <taxon>Micrococcales</taxon>
        <taxon>Bogoriellaceae</taxon>
        <taxon>Georgenia</taxon>
    </lineage>
</organism>
<comment type="caution">
    <text evidence="8">The sequence shown here is derived from an EMBL/GenBank/DDBJ whole genome shotgun (WGS) entry which is preliminary data.</text>
</comment>
<evidence type="ECO:0000256" key="3">
    <source>
        <dbReference type="ARBA" id="ARBA00022475"/>
    </source>
</evidence>
<keyword evidence="5 7" id="KW-1133">Transmembrane helix</keyword>
<keyword evidence="9" id="KW-1185">Reference proteome</keyword>
<evidence type="ECO:0000256" key="5">
    <source>
        <dbReference type="ARBA" id="ARBA00022989"/>
    </source>
</evidence>
<evidence type="ECO:0000256" key="2">
    <source>
        <dbReference type="ARBA" id="ARBA00006679"/>
    </source>
</evidence>
<evidence type="ECO:0000256" key="7">
    <source>
        <dbReference type="SAM" id="Phobius"/>
    </source>
</evidence>
<dbReference type="Pfam" id="PF07681">
    <property type="entry name" value="DoxX"/>
    <property type="match status" value="1"/>
</dbReference>
<feature type="transmembrane region" description="Helical" evidence="7">
    <location>
        <begin position="135"/>
        <end position="154"/>
    </location>
</feature>
<dbReference type="InterPro" id="IPR051907">
    <property type="entry name" value="DoxX-like_oxidoreductase"/>
</dbReference>
<keyword evidence="3" id="KW-1003">Cell membrane</keyword>
<dbReference type="OrthoDB" id="346004at2"/>
<proteinExistence type="inferred from homology"/>
<dbReference type="RefSeq" id="WP_123917350.1">
    <property type="nucleotide sequence ID" value="NZ_RKRA01000001.1"/>
</dbReference>
<name>A0A3N4Z5L3_9MICO</name>
<comment type="similarity">
    <text evidence="2">Belongs to the DoxX family.</text>
</comment>
<dbReference type="GO" id="GO:0005886">
    <property type="term" value="C:plasma membrane"/>
    <property type="evidence" value="ECO:0007669"/>
    <property type="project" value="UniProtKB-SubCell"/>
</dbReference>
<accession>A0A3N4Z5L3</accession>
<evidence type="ECO:0000256" key="1">
    <source>
        <dbReference type="ARBA" id="ARBA00004651"/>
    </source>
</evidence>
<dbReference type="InterPro" id="IPR032808">
    <property type="entry name" value="DoxX"/>
</dbReference>
<dbReference type="Proteomes" id="UP000280726">
    <property type="component" value="Unassembled WGS sequence"/>
</dbReference>
<feature type="transmembrane region" description="Helical" evidence="7">
    <location>
        <begin position="64"/>
        <end position="92"/>
    </location>
</feature>
<dbReference type="AlphaFoldDB" id="A0A3N4Z5L3"/>
<feature type="transmembrane region" description="Helical" evidence="7">
    <location>
        <begin position="104"/>
        <end position="123"/>
    </location>
</feature>